<evidence type="ECO:0000256" key="5">
    <source>
        <dbReference type="ARBA" id="ARBA00022840"/>
    </source>
</evidence>
<dbReference type="Pfam" id="PF05970">
    <property type="entry name" value="PIF1"/>
    <property type="match status" value="1"/>
</dbReference>
<protein>
    <recommendedName>
        <fullName evidence="9">ATP-dependent DNA helicase</fullName>
        <ecNumber evidence="9">5.6.2.3</ecNumber>
    </recommendedName>
</protein>
<keyword evidence="8" id="KW-0413">Isomerase</keyword>
<dbReference type="PANTHER" id="PTHR47642">
    <property type="entry name" value="ATP-DEPENDENT DNA HELICASE"/>
    <property type="match status" value="1"/>
</dbReference>
<name>A0ABN9XEJ5_9DINO</name>
<evidence type="ECO:0000313" key="13">
    <source>
        <dbReference type="Proteomes" id="UP001189429"/>
    </source>
</evidence>
<dbReference type="InterPro" id="IPR003593">
    <property type="entry name" value="AAA+_ATPase"/>
</dbReference>
<dbReference type="InterPro" id="IPR049163">
    <property type="entry name" value="Pif1-like_2B_dom"/>
</dbReference>
<dbReference type="InterPro" id="IPR027417">
    <property type="entry name" value="P-loop_NTPase"/>
</dbReference>
<dbReference type="InterPro" id="IPR051055">
    <property type="entry name" value="PIF1_helicase"/>
</dbReference>
<keyword evidence="6" id="KW-0238">DNA-binding</keyword>
<keyword evidence="4 9" id="KW-0347">Helicase</keyword>
<dbReference type="CDD" id="cd18809">
    <property type="entry name" value="SF1_C_RecD"/>
    <property type="match status" value="1"/>
</dbReference>
<evidence type="ECO:0000256" key="7">
    <source>
        <dbReference type="ARBA" id="ARBA00023204"/>
    </source>
</evidence>
<evidence type="ECO:0000256" key="8">
    <source>
        <dbReference type="ARBA" id="ARBA00023235"/>
    </source>
</evidence>
<dbReference type="Proteomes" id="UP001189429">
    <property type="component" value="Unassembled WGS sequence"/>
</dbReference>
<dbReference type="Gene3D" id="2.30.30.940">
    <property type="match status" value="1"/>
</dbReference>
<sequence>QVFPEGRRSLPRRRERRTSEKPGGGSEKGQAFFRRRRSPREQTCQNLPEKPIPQQAEMPPLARRARAAPAGPRRRGPRAAPAALAACLVGAAAAAVLGPGHELWLGGRGAAAVPRQRHVCRQQVSDAGTGFAAEVARRPPGGDLDERQREAHDAALRGESVFVTGGAGVGKSTVLLRIIESLRGKLGDADGSKVAVAAATGRAAIVVGGHTLHHLAGIGVPRYVSDFWKMSSRKEFWEGLDVLVIDEISMFSGEFLDNMDRHLRRIRKSDEPFGGLQLVLSGDPYQLVPIEPSFGDIRGLDAKALAEERPRAVLLGSKRKDEQELFLNRGMFFHSDAFWRRGFRTVELRTNHRQESAEYYEALEALRSGGDELQMNSAIVFFNARVRPLTEDDSALQMVATIATMRDINADRLGRLQGESRTFQANDSVMFEDDFDESPLRKALYDDPEKALWDSQFFEDLSNGCPALRDLELKVGARVMLVANLPSIHERLVNGQAGEVTGISPLGEADWVDVNFDDIGPKRIFPYLFESVIPGLGSCFRSQIPLQLAWAITHHRSQGQSFTKVRIDPYAFTDGLLYLALSRCRTIEGLELTKDILPEYVMVNQDAMTFMKSQGDPRAQEMLGTWMQRPPPDSLFSAQFYQLEPVEK</sequence>
<feature type="domain" description="AAA+ ATPase" evidence="11">
    <location>
        <begin position="157"/>
        <end position="414"/>
    </location>
</feature>
<evidence type="ECO:0000256" key="4">
    <source>
        <dbReference type="ARBA" id="ARBA00022806"/>
    </source>
</evidence>
<reference evidence="12" key="1">
    <citation type="submission" date="2023-10" db="EMBL/GenBank/DDBJ databases">
        <authorList>
            <person name="Chen Y."/>
            <person name="Shah S."/>
            <person name="Dougan E. K."/>
            <person name="Thang M."/>
            <person name="Chan C."/>
        </authorList>
    </citation>
    <scope>NUCLEOTIDE SEQUENCE [LARGE SCALE GENOMIC DNA]</scope>
</reference>
<dbReference type="InterPro" id="IPR010285">
    <property type="entry name" value="DNA_helicase_pif1-like_DEAD"/>
</dbReference>
<comment type="catalytic activity">
    <reaction evidence="9">
        <text>ATP + H2O = ADP + phosphate + H(+)</text>
        <dbReference type="Rhea" id="RHEA:13065"/>
        <dbReference type="ChEBI" id="CHEBI:15377"/>
        <dbReference type="ChEBI" id="CHEBI:15378"/>
        <dbReference type="ChEBI" id="CHEBI:30616"/>
        <dbReference type="ChEBI" id="CHEBI:43474"/>
        <dbReference type="ChEBI" id="CHEBI:456216"/>
        <dbReference type="EC" id="5.6.2.3"/>
    </reaction>
</comment>
<evidence type="ECO:0000256" key="6">
    <source>
        <dbReference type="ARBA" id="ARBA00023125"/>
    </source>
</evidence>
<evidence type="ECO:0000259" key="11">
    <source>
        <dbReference type="SMART" id="SM00382"/>
    </source>
</evidence>
<keyword evidence="2 9" id="KW-0227">DNA damage</keyword>
<feature type="region of interest" description="Disordered" evidence="10">
    <location>
        <begin position="1"/>
        <end position="77"/>
    </location>
</feature>
<accession>A0ABN9XEJ5</accession>
<keyword evidence="5 9" id="KW-0067">ATP-binding</keyword>
<dbReference type="Gene3D" id="3.40.50.300">
    <property type="entry name" value="P-loop containing nucleotide triphosphate hydrolases"/>
    <property type="match status" value="2"/>
</dbReference>
<dbReference type="SMART" id="SM00382">
    <property type="entry name" value="AAA"/>
    <property type="match status" value="1"/>
</dbReference>
<keyword evidence="9" id="KW-0233">DNA recombination</keyword>
<keyword evidence="1 9" id="KW-0547">Nucleotide-binding</keyword>
<dbReference type="PANTHER" id="PTHR47642:SF5">
    <property type="entry name" value="ATP-DEPENDENT DNA HELICASE"/>
    <property type="match status" value="1"/>
</dbReference>
<comment type="cofactor">
    <cofactor evidence="9">
        <name>Mg(2+)</name>
        <dbReference type="ChEBI" id="CHEBI:18420"/>
    </cofactor>
</comment>
<dbReference type="Pfam" id="PF21530">
    <property type="entry name" value="Pif1_2B_dom"/>
    <property type="match status" value="1"/>
</dbReference>
<evidence type="ECO:0000256" key="1">
    <source>
        <dbReference type="ARBA" id="ARBA00022741"/>
    </source>
</evidence>
<proteinExistence type="inferred from homology"/>
<evidence type="ECO:0000256" key="9">
    <source>
        <dbReference type="RuleBase" id="RU363044"/>
    </source>
</evidence>
<evidence type="ECO:0000313" key="12">
    <source>
        <dbReference type="EMBL" id="CAK0897947.1"/>
    </source>
</evidence>
<keyword evidence="7 9" id="KW-0234">DNA repair</keyword>
<feature type="compositionally biased region" description="Low complexity" evidence="10">
    <location>
        <begin position="59"/>
        <end position="71"/>
    </location>
</feature>
<dbReference type="SUPFAM" id="SSF52540">
    <property type="entry name" value="P-loop containing nucleoside triphosphate hydrolases"/>
    <property type="match status" value="2"/>
</dbReference>
<gene>
    <name evidence="12" type="ORF">PCOR1329_LOCUS75985</name>
</gene>
<comment type="similarity">
    <text evidence="9">Belongs to the helicase family.</text>
</comment>
<keyword evidence="3 9" id="KW-0378">Hydrolase</keyword>
<organism evidence="12 13">
    <name type="scientific">Prorocentrum cordatum</name>
    <dbReference type="NCBI Taxonomy" id="2364126"/>
    <lineage>
        <taxon>Eukaryota</taxon>
        <taxon>Sar</taxon>
        <taxon>Alveolata</taxon>
        <taxon>Dinophyceae</taxon>
        <taxon>Prorocentrales</taxon>
        <taxon>Prorocentraceae</taxon>
        <taxon>Prorocentrum</taxon>
    </lineage>
</organism>
<comment type="caution">
    <text evidence="12">The sequence shown here is derived from an EMBL/GenBank/DDBJ whole genome shotgun (WGS) entry which is preliminary data.</text>
</comment>
<dbReference type="EMBL" id="CAUYUJ010020405">
    <property type="protein sequence ID" value="CAK0897947.1"/>
    <property type="molecule type" value="Genomic_DNA"/>
</dbReference>
<evidence type="ECO:0000256" key="3">
    <source>
        <dbReference type="ARBA" id="ARBA00022801"/>
    </source>
</evidence>
<evidence type="ECO:0000256" key="2">
    <source>
        <dbReference type="ARBA" id="ARBA00022763"/>
    </source>
</evidence>
<keyword evidence="13" id="KW-1185">Reference proteome</keyword>
<evidence type="ECO:0000256" key="10">
    <source>
        <dbReference type="SAM" id="MobiDB-lite"/>
    </source>
</evidence>
<feature type="non-terminal residue" evidence="12">
    <location>
        <position position="1"/>
    </location>
</feature>
<dbReference type="EC" id="5.6.2.3" evidence="9"/>